<dbReference type="PANTHER" id="PTHR14003">
    <property type="entry name" value="TRANSCRIPTIONAL REPRESSOR PROTEIN YY"/>
    <property type="match status" value="1"/>
</dbReference>
<dbReference type="PROSITE" id="PS00028">
    <property type="entry name" value="ZINC_FINGER_C2H2_1"/>
    <property type="match status" value="2"/>
</dbReference>
<dbReference type="GO" id="GO:0005667">
    <property type="term" value="C:transcription regulator complex"/>
    <property type="evidence" value="ECO:0007669"/>
    <property type="project" value="TreeGrafter"/>
</dbReference>
<name>A0AA40F7V4_9PEZI</name>
<dbReference type="GO" id="GO:0008270">
    <property type="term" value="F:zinc ion binding"/>
    <property type="evidence" value="ECO:0007669"/>
    <property type="project" value="UniProtKB-KW"/>
</dbReference>
<dbReference type="GO" id="GO:0000981">
    <property type="term" value="F:DNA-binding transcription factor activity, RNA polymerase II-specific"/>
    <property type="evidence" value="ECO:0007669"/>
    <property type="project" value="TreeGrafter"/>
</dbReference>
<evidence type="ECO:0000256" key="3">
    <source>
        <dbReference type="ARBA" id="ARBA00022771"/>
    </source>
</evidence>
<evidence type="ECO:0000256" key="4">
    <source>
        <dbReference type="ARBA" id="ARBA00022833"/>
    </source>
</evidence>
<dbReference type="Pfam" id="PF00096">
    <property type="entry name" value="zf-C2H2"/>
    <property type="match status" value="2"/>
</dbReference>
<feature type="compositionally biased region" description="Polar residues" evidence="7">
    <location>
        <begin position="70"/>
        <end position="84"/>
    </location>
</feature>
<dbReference type="Gene3D" id="3.30.160.60">
    <property type="entry name" value="Classic Zinc Finger"/>
    <property type="match status" value="1"/>
</dbReference>
<evidence type="ECO:0000259" key="8">
    <source>
        <dbReference type="PROSITE" id="PS50157"/>
    </source>
</evidence>
<evidence type="ECO:0000313" key="10">
    <source>
        <dbReference type="Proteomes" id="UP001172155"/>
    </source>
</evidence>
<dbReference type="InterPro" id="IPR036236">
    <property type="entry name" value="Znf_C2H2_sf"/>
</dbReference>
<feature type="compositionally biased region" description="Polar residues" evidence="7">
    <location>
        <begin position="109"/>
        <end position="123"/>
    </location>
</feature>
<evidence type="ECO:0000256" key="2">
    <source>
        <dbReference type="ARBA" id="ARBA00022737"/>
    </source>
</evidence>
<dbReference type="EMBL" id="JAUKUD010000001">
    <property type="protein sequence ID" value="KAK0752810.1"/>
    <property type="molecule type" value="Genomic_DNA"/>
</dbReference>
<feature type="region of interest" description="Disordered" evidence="7">
    <location>
        <begin position="213"/>
        <end position="263"/>
    </location>
</feature>
<organism evidence="9 10">
    <name type="scientific">Schizothecium vesticola</name>
    <dbReference type="NCBI Taxonomy" id="314040"/>
    <lineage>
        <taxon>Eukaryota</taxon>
        <taxon>Fungi</taxon>
        <taxon>Dikarya</taxon>
        <taxon>Ascomycota</taxon>
        <taxon>Pezizomycotina</taxon>
        <taxon>Sordariomycetes</taxon>
        <taxon>Sordariomycetidae</taxon>
        <taxon>Sordariales</taxon>
        <taxon>Schizotheciaceae</taxon>
        <taxon>Schizothecium</taxon>
    </lineage>
</organism>
<gene>
    <name evidence="9" type="ORF">B0T18DRAFT_2768</name>
</gene>
<proteinExistence type="predicted"/>
<keyword evidence="10" id="KW-1185">Reference proteome</keyword>
<evidence type="ECO:0000256" key="1">
    <source>
        <dbReference type="ARBA" id="ARBA00022723"/>
    </source>
</evidence>
<feature type="domain" description="C2H2-type" evidence="8">
    <location>
        <begin position="265"/>
        <end position="288"/>
    </location>
</feature>
<protein>
    <recommendedName>
        <fullName evidence="5">C2H2 type master regulator of conidiophore development brlA</fullName>
    </recommendedName>
</protein>
<accession>A0AA40F7V4</accession>
<evidence type="ECO:0000256" key="6">
    <source>
        <dbReference type="PROSITE-ProRule" id="PRU00042"/>
    </source>
</evidence>
<dbReference type="AlphaFoldDB" id="A0AA40F7V4"/>
<keyword evidence="4" id="KW-0862">Zinc</keyword>
<feature type="region of interest" description="Disordered" evidence="7">
    <location>
        <begin position="62"/>
        <end position="84"/>
    </location>
</feature>
<dbReference type="Proteomes" id="UP001172155">
    <property type="component" value="Unassembled WGS sequence"/>
</dbReference>
<evidence type="ECO:0000256" key="7">
    <source>
        <dbReference type="SAM" id="MobiDB-lite"/>
    </source>
</evidence>
<keyword evidence="1" id="KW-0479">Metal-binding</keyword>
<sequence length="385" mass="42555">MLIQQKSQQPSATLGSRVAHQIITTTMAAKMDSNCGILPGDEESTPELHGTIPGQQIGQLPVDSGMPLETNPSNLEPRTTTPSQVLDDIPWDVGPSFAYFPTHFQASHLSGQGVPSQGPNMRQWQEHDCQERSLSSTPGKDTSRPSHHSPNYLGETAYMSSRGSLWSETSPLVSYGAYLILGQSDIDDIWGLQELTPQGLELEYEAQLIPSTPSHIRDTLERPPFSRASTSTVAPKSESGHPECRQSRSSASPGESRTPSPTRRWACRKCDKIFQDRTTLNKHLRYHSRPFNCPTCPRQFSVPKDLKRHQKTTGHGGEDIKELACSEKGCPFKYKTCRNDSYRRHLKLKHRLSPGGDMKSGTGVKCTRAMQGEEVSGDVSCVNVD</sequence>
<dbReference type="PANTHER" id="PTHR14003:SF19">
    <property type="entry name" value="YY2 TRANSCRIPTION FACTOR"/>
    <property type="match status" value="1"/>
</dbReference>
<dbReference type="InterPro" id="IPR013087">
    <property type="entry name" value="Znf_C2H2_type"/>
</dbReference>
<evidence type="ECO:0000256" key="5">
    <source>
        <dbReference type="ARBA" id="ARBA00044085"/>
    </source>
</evidence>
<keyword evidence="3 6" id="KW-0863">Zinc-finger</keyword>
<comment type="caution">
    <text evidence="9">The sequence shown here is derived from an EMBL/GenBank/DDBJ whole genome shotgun (WGS) entry which is preliminary data.</text>
</comment>
<feature type="domain" description="C2H2-type" evidence="8">
    <location>
        <begin position="291"/>
        <end position="320"/>
    </location>
</feature>
<dbReference type="GO" id="GO:0000785">
    <property type="term" value="C:chromatin"/>
    <property type="evidence" value="ECO:0007669"/>
    <property type="project" value="TreeGrafter"/>
</dbReference>
<evidence type="ECO:0000313" key="9">
    <source>
        <dbReference type="EMBL" id="KAK0752810.1"/>
    </source>
</evidence>
<feature type="region of interest" description="Disordered" evidence="7">
    <location>
        <begin position="109"/>
        <end position="155"/>
    </location>
</feature>
<dbReference type="SUPFAM" id="SSF57667">
    <property type="entry name" value="beta-beta-alpha zinc fingers"/>
    <property type="match status" value="1"/>
</dbReference>
<keyword evidence="2" id="KW-0677">Repeat</keyword>
<dbReference type="GO" id="GO:0000978">
    <property type="term" value="F:RNA polymerase II cis-regulatory region sequence-specific DNA binding"/>
    <property type="evidence" value="ECO:0007669"/>
    <property type="project" value="TreeGrafter"/>
</dbReference>
<dbReference type="PROSITE" id="PS50157">
    <property type="entry name" value="ZINC_FINGER_C2H2_2"/>
    <property type="match status" value="2"/>
</dbReference>
<reference evidence="9" key="1">
    <citation type="submission" date="2023-06" db="EMBL/GenBank/DDBJ databases">
        <title>Genome-scale phylogeny and comparative genomics of the fungal order Sordariales.</title>
        <authorList>
            <consortium name="Lawrence Berkeley National Laboratory"/>
            <person name="Hensen N."/>
            <person name="Bonometti L."/>
            <person name="Westerberg I."/>
            <person name="Brannstrom I.O."/>
            <person name="Guillou S."/>
            <person name="Cros-Aarteil S."/>
            <person name="Calhoun S."/>
            <person name="Haridas S."/>
            <person name="Kuo A."/>
            <person name="Mondo S."/>
            <person name="Pangilinan J."/>
            <person name="Riley R."/>
            <person name="LaButti K."/>
            <person name="Andreopoulos B."/>
            <person name="Lipzen A."/>
            <person name="Chen C."/>
            <person name="Yanf M."/>
            <person name="Daum C."/>
            <person name="Ng V."/>
            <person name="Clum A."/>
            <person name="Steindorff A."/>
            <person name="Ohm R."/>
            <person name="Martin F."/>
            <person name="Silar P."/>
            <person name="Natvig D."/>
            <person name="Lalanne C."/>
            <person name="Gautier V."/>
            <person name="Ament-velasquez S.L."/>
            <person name="Kruys A."/>
            <person name="Hutchinson M.I."/>
            <person name="Powell A.J."/>
            <person name="Barry K."/>
            <person name="Miller A.N."/>
            <person name="Grigoriev I.V."/>
            <person name="Debuchy R."/>
            <person name="Gladieux P."/>
            <person name="Thoren M.H."/>
            <person name="Johannesson H."/>
        </authorList>
    </citation>
    <scope>NUCLEOTIDE SEQUENCE</scope>
    <source>
        <strain evidence="9">SMH3187-1</strain>
    </source>
</reference>
<dbReference type="SMART" id="SM00355">
    <property type="entry name" value="ZnF_C2H2"/>
    <property type="match status" value="3"/>
</dbReference>
<feature type="compositionally biased region" description="Polar residues" evidence="7">
    <location>
        <begin position="247"/>
        <end position="261"/>
    </location>
</feature>